<comment type="caution">
    <text evidence="2">The sequence shown here is derived from an EMBL/GenBank/DDBJ whole genome shotgun (WGS) entry which is preliminary data.</text>
</comment>
<organism evidence="2">
    <name type="scientific">Bradyrhizobium quebecense</name>
    <dbReference type="NCBI Taxonomy" id="2748629"/>
    <lineage>
        <taxon>Bacteria</taxon>
        <taxon>Pseudomonadati</taxon>
        <taxon>Pseudomonadota</taxon>
        <taxon>Alphaproteobacteria</taxon>
        <taxon>Hyphomicrobiales</taxon>
        <taxon>Nitrobacteraceae</taxon>
        <taxon>Bradyrhizobium</taxon>
    </lineage>
</organism>
<dbReference type="EMBL" id="JABWSX010000001">
    <property type="protein sequence ID" value="NVL07118.1"/>
    <property type="molecule type" value="Genomic_DNA"/>
</dbReference>
<protein>
    <submittedName>
        <fullName evidence="2">Uncharacterized protein</fullName>
    </submittedName>
</protein>
<name>A0A973WLE8_9BRAD</name>
<dbReference type="RefSeq" id="WP_176530864.1">
    <property type="nucleotide sequence ID" value="NZ_CP088022.1"/>
</dbReference>
<accession>A0A973WLE8</accession>
<dbReference type="AlphaFoldDB" id="A0A973WLE8"/>
<evidence type="ECO:0000256" key="1">
    <source>
        <dbReference type="SAM" id="MobiDB-lite"/>
    </source>
</evidence>
<reference evidence="2" key="1">
    <citation type="submission" date="2020-06" db="EMBL/GenBank/DDBJ databases">
        <title>Whole Genome Sequence of Bradyrhizobium sp. Strain 66S1MB.</title>
        <authorList>
            <person name="Bromfield E."/>
            <person name="Cloutier S."/>
        </authorList>
    </citation>
    <scope>NUCLEOTIDE SEQUENCE</scope>
    <source>
        <strain evidence="2">66S1MB</strain>
    </source>
</reference>
<feature type="region of interest" description="Disordered" evidence="1">
    <location>
        <begin position="1"/>
        <end position="34"/>
    </location>
</feature>
<proteinExistence type="predicted"/>
<feature type="compositionally biased region" description="Polar residues" evidence="1">
    <location>
        <begin position="8"/>
        <end position="28"/>
    </location>
</feature>
<gene>
    <name evidence="2" type="ORF">HU230_15545</name>
</gene>
<sequence>MSLRTHFDSAQQRNNPAFAHQRQQSLGTTVKRGAEAARNIKQAQASLEKIKAKRAATTKDK</sequence>
<evidence type="ECO:0000313" key="2">
    <source>
        <dbReference type="EMBL" id="NVL07118.1"/>
    </source>
</evidence>